<sequence>MKLWRVSIFLFLLLLLGLCSGLGWLLYTESGANWLLPRIAAASGGQLASVEGTLLGKLQLQGLKIEQPTTTISCDSIKLNSALSRLFPLRLKIERLKLTGLSLNSQPAATPAPPPKVRWPNIPWWLDLLEVELQQLEMKQSVFQQADRQTQIEQFSASGHWRDKQLQVTTLELSTPDIALAGNIRASFGRAALLLELQADNRKPEQPWQQLQLKGSLQADDNSLLSGPISVALADPQGPWLAANGEFALSAEQLQFQHLQLHSKRRAGSLLLSGKLNLASSETGLVSKLQLNELDLQPEVGQPLKLSGAIELNGQLESYRGNFTLASRAEPPLTAQLSGNFSGDRQQVSLSELTGVWLQGQLNGQLQADWQQGWQVNATFSGRELDPQQIHDRLLGKLNFNLNAAVVDNGQGATGQLSVTLDESVLQNQTLTGLLELKLNQRQLEISRLDLQGNGFGLQGHGALADRVQLSWQIDQLDQLISGLRGKIRGTGKLSLAPEGVNADFTSHGEQLSFDDLTLASWQLQGKMSASEQFELAFSGHELKNSKSGISLDQLQLAADGNLQKHSIELHCAQTESSLNGQLTGGWDGQKWQGNLTHLRLEDSRLGRWQTKSPVTLLLSAQQLQFGTLQFAGSGGGSILLQGNYLPPAQQGEGQLAWQGLDLGLFNPWLPEVELSGTSNGSLTLQPRQTGLQGQVDWQGELKTRRQTFSFVHAGWQSKWTELGLDSNLKFEFSDGGRLEAELSSDDPFAFHRPHRLKFQLRGENLALQRVQPWLLPGLNLTGKLRLQSDGHWSAEQPWQLSGLAEISAGKCFWREDEEIISAELSTAQLRWHWHQQLSGKLELQLEERGQIDAEMTLPISASWPLTSMADQPLSGELTARLQELGLFSILFPGQLQESSGQLKVDLQLGGFWQQPQLQGDVRLFDAQAYLPGPGIQLNDVELSGRFDRQLFSLDSFQLRSGNGLVSGRGSLQLAEWKPQRYQLSLTGNDFQLFNLPDLQADVSPELTIDGDFKQVNIKGILRIPQLFVKGQQKTALAENSPDLVVVDAPEKRTKPLRIQPQIDLQLLLGEKVLLKTSGIDARLEGGLRMESTPQQMLAAFGEIRVVKGRYASYGVNLDISRGNLIFNGGPLNQPLLDILALRTAGEVKAGVQVSGTPKRPEVKLYSEPMLPETDILSYIVLGRPVGAQGNQSSVLMSAAGALLSQGESVVLQEKLKGTLGLDVLDINAGNGDTESSVITTGKYLRPDLYVSFGYSLFNNSNEVKLRYTLSPRWEVESNFGNESGADLFYKIDIP</sequence>
<keyword evidence="7" id="KW-1185">Reference proteome</keyword>
<evidence type="ECO:0000256" key="3">
    <source>
        <dbReference type="ARBA" id="ARBA00022989"/>
    </source>
</evidence>
<dbReference type="GO" id="GO:0097347">
    <property type="term" value="C:TAM protein secretion complex"/>
    <property type="evidence" value="ECO:0007669"/>
    <property type="project" value="TreeGrafter"/>
</dbReference>
<feature type="domain" description="Translocation and assembly module TamB C-terminal" evidence="5">
    <location>
        <begin position="961"/>
        <end position="1293"/>
    </location>
</feature>
<evidence type="ECO:0000313" key="6">
    <source>
        <dbReference type="EMBL" id="SHJ61383.1"/>
    </source>
</evidence>
<dbReference type="InterPro" id="IPR007452">
    <property type="entry name" value="TamB_C"/>
</dbReference>
<dbReference type="STRING" id="1122189.SAMN02745165_02767"/>
<gene>
    <name evidence="6" type="ORF">SAMN02745165_02767</name>
</gene>
<keyword evidence="3" id="KW-1133">Transmembrane helix</keyword>
<proteinExistence type="predicted"/>
<dbReference type="Proteomes" id="UP000184171">
    <property type="component" value="Unassembled WGS sequence"/>
</dbReference>
<organism evidence="6 7">
    <name type="scientific">Malonomonas rubra DSM 5091</name>
    <dbReference type="NCBI Taxonomy" id="1122189"/>
    <lineage>
        <taxon>Bacteria</taxon>
        <taxon>Pseudomonadati</taxon>
        <taxon>Thermodesulfobacteriota</taxon>
        <taxon>Desulfuromonadia</taxon>
        <taxon>Desulfuromonadales</taxon>
        <taxon>Geopsychrobacteraceae</taxon>
        <taxon>Malonomonas</taxon>
    </lineage>
</organism>
<dbReference type="RefSeq" id="WP_072909336.1">
    <property type="nucleotide sequence ID" value="NZ_FQZT01000011.1"/>
</dbReference>
<protein>
    <submittedName>
        <fullName evidence="6">Autotransporter secretion inner membrane protein TamB</fullName>
    </submittedName>
</protein>
<keyword evidence="2" id="KW-0812">Transmembrane</keyword>
<dbReference type="OrthoDB" id="5288149at2"/>
<name>A0A1M6KQW9_MALRU</name>
<dbReference type="GO" id="GO:0009306">
    <property type="term" value="P:protein secretion"/>
    <property type="evidence" value="ECO:0007669"/>
    <property type="project" value="InterPro"/>
</dbReference>
<evidence type="ECO:0000313" key="7">
    <source>
        <dbReference type="Proteomes" id="UP000184171"/>
    </source>
</evidence>
<comment type="subcellular location">
    <subcellularLocation>
        <location evidence="1">Membrane</location>
        <topology evidence="1">Single-pass membrane protein</topology>
    </subcellularLocation>
</comment>
<evidence type="ECO:0000256" key="2">
    <source>
        <dbReference type="ARBA" id="ARBA00022692"/>
    </source>
</evidence>
<reference evidence="6 7" key="1">
    <citation type="submission" date="2016-11" db="EMBL/GenBank/DDBJ databases">
        <authorList>
            <person name="Jaros S."/>
            <person name="Januszkiewicz K."/>
            <person name="Wedrychowicz H."/>
        </authorList>
    </citation>
    <scope>NUCLEOTIDE SEQUENCE [LARGE SCALE GENOMIC DNA]</scope>
    <source>
        <strain evidence="6 7">DSM 5091</strain>
    </source>
</reference>
<evidence type="ECO:0000256" key="1">
    <source>
        <dbReference type="ARBA" id="ARBA00004167"/>
    </source>
</evidence>
<dbReference type="GO" id="GO:0005886">
    <property type="term" value="C:plasma membrane"/>
    <property type="evidence" value="ECO:0007669"/>
    <property type="project" value="InterPro"/>
</dbReference>
<keyword evidence="4" id="KW-0472">Membrane</keyword>
<dbReference type="PANTHER" id="PTHR36985:SF1">
    <property type="entry name" value="TRANSLOCATION AND ASSEMBLY MODULE SUBUNIT TAMB"/>
    <property type="match status" value="1"/>
</dbReference>
<evidence type="ECO:0000259" key="5">
    <source>
        <dbReference type="Pfam" id="PF04357"/>
    </source>
</evidence>
<dbReference type="Pfam" id="PF04357">
    <property type="entry name" value="TamB"/>
    <property type="match status" value="1"/>
</dbReference>
<accession>A0A1M6KQW9</accession>
<dbReference type="EMBL" id="FQZT01000011">
    <property type="protein sequence ID" value="SHJ61383.1"/>
    <property type="molecule type" value="Genomic_DNA"/>
</dbReference>
<evidence type="ECO:0000256" key="4">
    <source>
        <dbReference type="ARBA" id="ARBA00023136"/>
    </source>
</evidence>
<dbReference type="PANTHER" id="PTHR36985">
    <property type="entry name" value="TRANSLOCATION AND ASSEMBLY MODULE SUBUNIT TAMB"/>
    <property type="match status" value="1"/>
</dbReference>